<dbReference type="eggNOG" id="COG3415">
    <property type="taxonomic scope" value="Bacteria"/>
</dbReference>
<protein>
    <submittedName>
        <fullName evidence="2">Integrase catalytic region</fullName>
    </submittedName>
</protein>
<dbReference type="InterPro" id="IPR036397">
    <property type="entry name" value="RNaseH_sf"/>
</dbReference>
<accession>B7WRK9</accession>
<organism evidence="2 3">
    <name type="scientific">Comamonas testosteroni (strain DSM 14576 / KF-1)</name>
    <name type="common">Pseudomonas testosteroni</name>
    <dbReference type="NCBI Taxonomy" id="399795"/>
    <lineage>
        <taxon>Bacteria</taxon>
        <taxon>Pseudomonadati</taxon>
        <taxon>Pseudomonadota</taxon>
        <taxon>Betaproteobacteria</taxon>
        <taxon>Burkholderiales</taxon>
        <taxon>Comamonadaceae</taxon>
        <taxon>Comamonas</taxon>
    </lineage>
</organism>
<gene>
    <name evidence="2" type="ORF">CtesDRAFT_PD2140</name>
</gene>
<dbReference type="PANTHER" id="PTHR35004:SF7">
    <property type="entry name" value="INTEGRASE PROTEIN"/>
    <property type="match status" value="1"/>
</dbReference>
<dbReference type="eggNOG" id="COG2801">
    <property type="taxonomic scope" value="Bacteria"/>
</dbReference>
<evidence type="ECO:0000313" key="2">
    <source>
        <dbReference type="EMBL" id="EED67194.1"/>
    </source>
</evidence>
<comment type="caution">
    <text evidence="2">The sequence shown here is derived from an EMBL/GenBank/DDBJ whole genome shotgun (WGS) entry which is preliminary data.</text>
</comment>
<dbReference type="InterPro" id="IPR012337">
    <property type="entry name" value="RNaseH-like_sf"/>
</dbReference>
<dbReference type="NCBIfam" id="NF033577">
    <property type="entry name" value="transpos_IS481"/>
    <property type="match status" value="1"/>
</dbReference>
<dbReference type="PANTHER" id="PTHR35004">
    <property type="entry name" value="TRANSPOSASE RV3428C-RELATED"/>
    <property type="match status" value="1"/>
</dbReference>
<dbReference type="AlphaFoldDB" id="B7WRK9"/>
<proteinExistence type="predicted"/>
<dbReference type="PROSITE" id="PS50994">
    <property type="entry name" value="INTEGRASE"/>
    <property type="match status" value="1"/>
</dbReference>
<evidence type="ECO:0000259" key="1">
    <source>
        <dbReference type="PROSITE" id="PS50994"/>
    </source>
</evidence>
<dbReference type="Gene3D" id="3.30.420.10">
    <property type="entry name" value="Ribonuclease H-like superfamily/Ribonuclease H"/>
    <property type="match status" value="1"/>
</dbReference>
<dbReference type="InterPro" id="IPR047656">
    <property type="entry name" value="IS481-like_transpos"/>
</dbReference>
<dbReference type="SUPFAM" id="SSF53098">
    <property type="entry name" value="Ribonuclease H-like"/>
    <property type="match status" value="1"/>
</dbReference>
<dbReference type="InterPro" id="IPR009057">
    <property type="entry name" value="Homeodomain-like_sf"/>
</dbReference>
<dbReference type="InterPro" id="IPR001584">
    <property type="entry name" value="Integrase_cat-core"/>
</dbReference>
<dbReference type="SUPFAM" id="SSF46689">
    <property type="entry name" value="Homeodomain-like"/>
    <property type="match status" value="1"/>
</dbReference>
<dbReference type="GO" id="GO:0003676">
    <property type="term" value="F:nucleic acid binding"/>
    <property type="evidence" value="ECO:0007669"/>
    <property type="project" value="InterPro"/>
</dbReference>
<reference evidence="2 3" key="1">
    <citation type="journal article" date="2004" name="Appl. Environ. Microbiol.">
        <title>Mineralization of individual congeners of linear alkylbenzenesulfonate by defined pairs of heterotrophic bacteria.</title>
        <authorList>
            <person name="Schleheck D."/>
            <person name="Knepper T.P."/>
            <person name="Fischer K."/>
            <person name="Cook A.M."/>
        </authorList>
    </citation>
    <scope>NUCLEOTIDE SEQUENCE [LARGE SCALE GENOMIC DNA]</scope>
    <source>
        <strain evidence="3">DSM 14576 / KF-1</strain>
    </source>
</reference>
<dbReference type="Pfam" id="PF13683">
    <property type="entry name" value="rve_3"/>
    <property type="match status" value="1"/>
</dbReference>
<dbReference type="GO" id="GO:0015074">
    <property type="term" value="P:DNA integration"/>
    <property type="evidence" value="ECO:0007669"/>
    <property type="project" value="InterPro"/>
</dbReference>
<evidence type="ECO:0000313" key="3">
    <source>
        <dbReference type="Proteomes" id="UP000003039"/>
    </source>
</evidence>
<feature type="domain" description="Integrase catalytic" evidence="1">
    <location>
        <begin position="116"/>
        <end position="300"/>
    </location>
</feature>
<sequence length="390" mass="44743">MAIRLHGSARTTPRIRAELQLATGSHRSLAKLYGLNPKTVAKWRARTSVLDEPMGPRDRASQHLSQEQEHLAIALRKQGHLSLDDLMGQLLETAPKLSRSALHRCLQRHGISRQPATQVPRRHGKFEETTLGFVHIDSAEMKISSGRQHMFVAIDRVTKFTHVAFFDRATKANAAQFLRQVLVVFPYRIHTVLTDNGMAFTGQERFRGGVTDTCIGHIFERICKFNGIEKRHTKPYHPWTNGMVERMNRTIKESTIKAYEYEGLEQLREHVQAFVQSYNFGKHLKALRWKTPFRAMCEAWEKEPSRFRLHPHQFTVGLNILVPLYTHPAGDSSPPTAGGRDPNYHSPVNGAWYFVPFHLRDERIEARSALRSVEIFHRCAPMDYQGRADD</sequence>
<name>B7WRK9_COMTK</name>
<dbReference type="EMBL" id="AAUJ02000001">
    <property type="protein sequence ID" value="EED67194.1"/>
    <property type="molecule type" value="Genomic_DNA"/>
</dbReference>
<dbReference type="Proteomes" id="UP000003039">
    <property type="component" value="Unassembled WGS sequence"/>
</dbReference>